<evidence type="ECO:0000313" key="1">
    <source>
        <dbReference type="EMBL" id="MEJ5023009.1"/>
    </source>
</evidence>
<name>A0ABU8PLA4_9HYPH</name>
<evidence type="ECO:0000313" key="2">
    <source>
        <dbReference type="Proteomes" id="UP001375812"/>
    </source>
</evidence>
<organism evidence="1 2">
    <name type="scientific">Ochrobactrum vermis</name>
    <dbReference type="NCBI Taxonomy" id="1827297"/>
    <lineage>
        <taxon>Bacteria</taxon>
        <taxon>Pseudomonadati</taxon>
        <taxon>Pseudomonadota</taxon>
        <taxon>Alphaproteobacteria</taxon>
        <taxon>Hyphomicrobiales</taxon>
        <taxon>Brucellaceae</taxon>
        <taxon>Brucella/Ochrobactrum group</taxon>
        <taxon>Ochrobactrum</taxon>
    </lineage>
</organism>
<dbReference type="RefSeq" id="WP_105545423.1">
    <property type="nucleotide sequence ID" value="NZ_JBBGZH010000003.1"/>
</dbReference>
<keyword evidence="2" id="KW-1185">Reference proteome</keyword>
<reference evidence="1 2" key="1">
    <citation type="submission" date="2023-12" db="EMBL/GenBank/DDBJ databases">
        <title>Gut-associated functions are favored during microbiome assembly across C. elegans life.</title>
        <authorList>
            <person name="Zimmermann J."/>
        </authorList>
    </citation>
    <scope>NUCLEOTIDE SEQUENCE [LARGE SCALE GENOMIC DNA]</scope>
    <source>
        <strain evidence="1 2">MYb71</strain>
    </source>
</reference>
<comment type="caution">
    <text evidence="1">The sequence shown here is derived from an EMBL/GenBank/DDBJ whole genome shotgun (WGS) entry which is preliminary data.</text>
</comment>
<dbReference type="Proteomes" id="UP001375812">
    <property type="component" value="Unassembled WGS sequence"/>
</dbReference>
<sequence length="95" mass="11202">MHWNKRGEVPQKLRKDNALTVITRIRYVVLIEKSLNEPFGARDIRLYAHGWRYGQYNSFLSDHTVGKSAEAFFVKVARGKYRLLNDDELYTLNKN</sequence>
<gene>
    <name evidence="1" type="ORF">WH297_25270</name>
</gene>
<proteinExistence type="predicted"/>
<dbReference type="EMBL" id="JBBGZH010000003">
    <property type="protein sequence ID" value="MEJ5023009.1"/>
    <property type="molecule type" value="Genomic_DNA"/>
</dbReference>
<protein>
    <submittedName>
        <fullName evidence="1">Uncharacterized protein</fullName>
    </submittedName>
</protein>
<accession>A0ABU8PLA4</accession>